<dbReference type="InterPro" id="IPR002213">
    <property type="entry name" value="UDP_glucos_trans"/>
</dbReference>
<keyword evidence="5" id="KW-0732">Signal</keyword>
<evidence type="ECO:0000256" key="1">
    <source>
        <dbReference type="ARBA" id="ARBA00009995"/>
    </source>
</evidence>
<dbReference type="PROSITE" id="PS51257">
    <property type="entry name" value="PROKAR_LIPOPROTEIN"/>
    <property type="match status" value="1"/>
</dbReference>
<dbReference type="Proteomes" id="UP001186944">
    <property type="component" value="Unassembled WGS sequence"/>
</dbReference>
<comment type="similarity">
    <text evidence="1">Belongs to the UDP-glycosyltransferase family.</text>
</comment>
<name>A0AA88XWK2_PINIB</name>
<evidence type="ECO:0000256" key="5">
    <source>
        <dbReference type="SAM" id="SignalP"/>
    </source>
</evidence>
<reference evidence="6" key="1">
    <citation type="submission" date="2019-08" db="EMBL/GenBank/DDBJ databases">
        <title>The improved chromosome-level genome for the pearl oyster Pinctada fucata martensii using PacBio sequencing and Hi-C.</title>
        <authorList>
            <person name="Zheng Z."/>
        </authorList>
    </citation>
    <scope>NUCLEOTIDE SEQUENCE</scope>
    <source>
        <strain evidence="6">ZZ-2019</strain>
        <tissue evidence="6">Adductor muscle</tissue>
    </source>
</reference>
<dbReference type="FunFam" id="3.40.50.2000:FF:000021">
    <property type="entry name" value="UDP-glucuronosyltransferase"/>
    <property type="match status" value="1"/>
</dbReference>
<keyword evidence="4" id="KW-1133">Transmembrane helix</keyword>
<keyword evidence="7" id="KW-1185">Reference proteome</keyword>
<feature type="chain" id="PRO_5041667623" description="UDP-glucuronosyltransferase" evidence="5">
    <location>
        <begin position="26"/>
        <end position="514"/>
    </location>
</feature>
<evidence type="ECO:0008006" key="8">
    <source>
        <dbReference type="Google" id="ProtNLM"/>
    </source>
</evidence>
<accession>A0AA88XWK2</accession>
<dbReference type="GO" id="GO:0008194">
    <property type="term" value="F:UDP-glycosyltransferase activity"/>
    <property type="evidence" value="ECO:0007669"/>
    <property type="project" value="InterPro"/>
</dbReference>
<keyword evidence="3" id="KW-0808">Transferase</keyword>
<dbReference type="PANTHER" id="PTHR48043:SF145">
    <property type="entry name" value="FI06409P-RELATED"/>
    <property type="match status" value="1"/>
</dbReference>
<evidence type="ECO:0000256" key="4">
    <source>
        <dbReference type="SAM" id="Phobius"/>
    </source>
</evidence>
<feature type="transmembrane region" description="Helical" evidence="4">
    <location>
        <begin position="470"/>
        <end position="497"/>
    </location>
</feature>
<evidence type="ECO:0000313" key="7">
    <source>
        <dbReference type="Proteomes" id="UP001186944"/>
    </source>
</evidence>
<evidence type="ECO:0000256" key="2">
    <source>
        <dbReference type="ARBA" id="ARBA00022676"/>
    </source>
</evidence>
<gene>
    <name evidence="6" type="ORF">FSP39_013286</name>
</gene>
<dbReference type="EMBL" id="VSWD01000009">
    <property type="protein sequence ID" value="KAK3093253.1"/>
    <property type="molecule type" value="Genomic_DNA"/>
</dbReference>
<dbReference type="AlphaFoldDB" id="A0AA88XWK2"/>
<organism evidence="6 7">
    <name type="scientific">Pinctada imbricata</name>
    <name type="common">Atlantic pearl-oyster</name>
    <name type="synonym">Pinctada martensii</name>
    <dbReference type="NCBI Taxonomy" id="66713"/>
    <lineage>
        <taxon>Eukaryota</taxon>
        <taxon>Metazoa</taxon>
        <taxon>Spiralia</taxon>
        <taxon>Lophotrochozoa</taxon>
        <taxon>Mollusca</taxon>
        <taxon>Bivalvia</taxon>
        <taxon>Autobranchia</taxon>
        <taxon>Pteriomorphia</taxon>
        <taxon>Pterioida</taxon>
        <taxon>Pterioidea</taxon>
        <taxon>Pteriidae</taxon>
        <taxon>Pinctada</taxon>
    </lineage>
</organism>
<evidence type="ECO:0000313" key="6">
    <source>
        <dbReference type="EMBL" id="KAK3093253.1"/>
    </source>
</evidence>
<feature type="signal peptide" evidence="5">
    <location>
        <begin position="1"/>
        <end position="25"/>
    </location>
</feature>
<protein>
    <recommendedName>
        <fullName evidence="8">UDP-glucuronosyltransferase</fullName>
    </recommendedName>
</protein>
<dbReference type="PANTHER" id="PTHR48043">
    <property type="entry name" value="EG:EG0003.4 PROTEIN-RELATED"/>
    <property type="match status" value="1"/>
</dbReference>
<sequence length="514" mass="58683">MRQWTVHILAVLILWMACIYNIASAAKIVIITTPHGSHVSPLLPVMRIIREKYGHDVTFVLPEYMMKNSLVKGMKEKVIIADKLQNFHFETFAKKGLAVAFNGTYPFKELMTAFSGICDFVLSDEILMKKLASEKFDMVILHNFFTSDCLNFVAYKLGLPFIHYGNFFEPVSTGIPFNPATTPDFPVSWYSEDMSFIQRVINTMVYYVKPILFGLLFSSDYSTKYAPEKPYISTRMLRSQVQLNLLEFDVLLDYPRPALPHIKYVGGLNTGPAKPLTSKLKTYMDSADDGVVVMSFGSIVDEMPEKITKVLFAAMKKLPKLKFVVRYGKIEKQEENILLMPWLPQNDLLGHRNTKAFITHCGNSGQFEALYHGIPMIGLYMSGDQNYNAKRMENKGYGLSKQIATVDEDTLKHMITEVAYNVTFRKNIHRASLIFKSRPQTPSEKAAFWIDHVIKYGGDYMRSKGASLPFYVYFSLDVYVFLIAVVSLLIILLRVILSACFRCCKRRNQKVKTS</sequence>
<comment type="caution">
    <text evidence="6">The sequence shown here is derived from an EMBL/GenBank/DDBJ whole genome shotgun (WGS) entry which is preliminary data.</text>
</comment>
<keyword evidence="2" id="KW-0328">Glycosyltransferase</keyword>
<keyword evidence="4" id="KW-0812">Transmembrane</keyword>
<dbReference type="InterPro" id="IPR050271">
    <property type="entry name" value="UDP-glycosyltransferase"/>
</dbReference>
<dbReference type="CDD" id="cd03784">
    <property type="entry name" value="GT1_Gtf-like"/>
    <property type="match status" value="1"/>
</dbReference>
<evidence type="ECO:0000256" key="3">
    <source>
        <dbReference type="ARBA" id="ARBA00022679"/>
    </source>
</evidence>
<dbReference type="SUPFAM" id="SSF53756">
    <property type="entry name" value="UDP-Glycosyltransferase/glycogen phosphorylase"/>
    <property type="match status" value="1"/>
</dbReference>
<keyword evidence="4" id="KW-0472">Membrane</keyword>
<dbReference type="Pfam" id="PF00201">
    <property type="entry name" value="UDPGT"/>
    <property type="match status" value="1"/>
</dbReference>
<dbReference type="Gene3D" id="3.40.50.2000">
    <property type="entry name" value="Glycogen Phosphorylase B"/>
    <property type="match status" value="2"/>
</dbReference>
<proteinExistence type="inferred from homology"/>